<organism evidence="1 2">
    <name type="scientific">Trichonephila inaurata madagascariensis</name>
    <dbReference type="NCBI Taxonomy" id="2747483"/>
    <lineage>
        <taxon>Eukaryota</taxon>
        <taxon>Metazoa</taxon>
        <taxon>Ecdysozoa</taxon>
        <taxon>Arthropoda</taxon>
        <taxon>Chelicerata</taxon>
        <taxon>Arachnida</taxon>
        <taxon>Araneae</taxon>
        <taxon>Araneomorphae</taxon>
        <taxon>Entelegynae</taxon>
        <taxon>Araneoidea</taxon>
        <taxon>Nephilidae</taxon>
        <taxon>Trichonephila</taxon>
        <taxon>Trichonephila inaurata</taxon>
    </lineage>
</organism>
<dbReference type="Proteomes" id="UP000886998">
    <property type="component" value="Unassembled WGS sequence"/>
</dbReference>
<evidence type="ECO:0000313" key="2">
    <source>
        <dbReference type="Proteomes" id="UP000886998"/>
    </source>
</evidence>
<accession>A0A8X6WVE4</accession>
<dbReference type="AlphaFoldDB" id="A0A8X6WVE4"/>
<keyword evidence="2" id="KW-1185">Reference proteome</keyword>
<name>A0A8X6WVE4_9ARAC</name>
<protein>
    <submittedName>
        <fullName evidence="1">Uncharacterized protein</fullName>
    </submittedName>
</protein>
<proteinExistence type="predicted"/>
<sequence length="67" mass="7798">MSKPETPESDCIRLKNTIEQIQQLDNSLSGYEKLLSDPEIHKMTVRDKKESMEKMELLLSKLQTLPH</sequence>
<gene>
    <name evidence="1" type="ORF">TNIN_195011</name>
</gene>
<comment type="caution">
    <text evidence="1">The sequence shown here is derived from an EMBL/GenBank/DDBJ whole genome shotgun (WGS) entry which is preliminary data.</text>
</comment>
<reference evidence="1" key="1">
    <citation type="submission" date="2020-08" db="EMBL/GenBank/DDBJ databases">
        <title>Multicomponent nature underlies the extraordinary mechanical properties of spider dragline silk.</title>
        <authorList>
            <person name="Kono N."/>
            <person name="Nakamura H."/>
            <person name="Mori M."/>
            <person name="Yoshida Y."/>
            <person name="Ohtoshi R."/>
            <person name="Malay A.D."/>
            <person name="Moran D.A.P."/>
            <person name="Tomita M."/>
            <person name="Numata K."/>
            <person name="Arakawa K."/>
        </authorList>
    </citation>
    <scope>NUCLEOTIDE SEQUENCE</scope>
</reference>
<dbReference type="EMBL" id="BMAV01001973">
    <property type="protein sequence ID" value="GFY40541.1"/>
    <property type="molecule type" value="Genomic_DNA"/>
</dbReference>
<evidence type="ECO:0000313" key="1">
    <source>
        <dbReference type="EMBL" id="GFY40541.1"/>
    </source>
</evidence>
<feature type="non-terminal residue" evidence="1">
    <location>
        <position position="67"/>
    </location>
</feature>